<dbReference type="InterPro" id="IPR021109">
    <property type="entry name" value="Peptidase_aspartic_dom_sf"/>
</dbReference>
<accession>A0ABR1F0S1</accession>
<evidence type="ECO:0000256" key="2">
    <source>
        <dbReference type="SAM" id="MobiDB-lite"/>
    </source>
</evidence>
<evidence type="ECO:0000256" key="1">
    <source>
        <dbReference type="ARBA" id="ARBA00007447"/>
    </source>
</evidence>
<feature type="compositionally biased region" description="Polar residues" evidence="2">
    <location>
        <begin position="226"/>
        <end position="237"/>
    </location>
</feature>
<keyword evidence="3" id="KW-0472">Membrane</keyword>
<dbReference type="PANTHER" id="PTHR47966:SF65">
    <property type="entry name" value="ASPARTIC-TYPE ENDOPEPTIDASE"/>
    <property type="match status" value="1"/>
</dbReference>
<dbReference type="EMBL" id="JBBJBU010000012">
    <property type="protein sequence ID" value="KAK7203449.1"/>
    <property type="molecule type" value="Genomic_DNA"/>
</dbReference>
<organism evidence="5 6">
    <name type="scientific">Myxozyma melibiosi</name>
    <dbReference type="NCBI Taxonomy" id="54550"/>
    <lineage>
        <taxon>Eukaryota</taxon>
        <taxon>Fungi</taxon>
        <taxon>Dikarya</taxon>
        <taxon>Ascomycota</taxon>
        <taxon>Saccharomycotina</taxon>
        <taxon>Lipomycetes</taxon>
        <taxon>Lipomycetales</taxon>
        <taxon>Lipomycetaceae</taxon>
        <taxon>Myxozyma</taxon>
    </lineage>
</organism>
<dbReference type="Gene3D" id="2.40.70.10">
    <property type="entry name" value="Acid Proteases"/>
    <property type="match status" value="2"/>
</dbReference>
<dbReference type="PRINTS" id="PR00792">
    <property type="entry name" value="PEPSIN"/>
</dbReference>
<keyword evidence="3" id="KW-1133">Transmembrane helix</keyword>
<dbReference type="SUPFAM" id="SSF50630">
    <property type="entry name" value="Acid proteases"/>
    <property type="match status" value="1"/>
</dbReference>
<comment type="caution">
    <text evidence="5">The sequence shown here is derived from an EMBL/GenBank/DDBJ whole genome shotgun (WGS) entry which is preliminary data.</text>
</comment>
<comment type="similarity">
    <text evidence="1">Belongs to the peptidase A1 family.</text>
</comment>
<keyword evidence="3" id="KW-0812">Transmembrane</keyword>
<reference evidence="5 6" key="1">
    <citation type="submission" date="2024-03" db="EMBL/GenBank/DDBJ databases">
        <title>Genome-scale model development and genomic sequencing of the oleaginous clade Lipomyces.</title>
        <authorList>
            <consortium name="Lawrence Berkeley National Laboratory"/>
            <person name="Czajka J.J."/>
            <person name="Han Y."/>
            <person name="Kim J."/>
            <person name="Mondo S.J."/>
            <person name="Hofstad B.A."/>
            <person name="Robles A."/>
            <person name="Haridas S."/>
            <person name="Riley R."/>
            <person name="LaButti K."/>
            <person name="Pangilinan J."/>
            <person name="Andreopoulos W."/>
            <person name="Lipzen A."/>
            <person name="Yan J."/>
            <person name="Wang M."/>
            <person name="Ng V."/>
            <person name="Grigoriev I.V."/>
            <person name="Spatafora J.W."/>
            <person name="Magnuson J.K."/>
            <person name="Baker S.E."/>
            <person name="Pomraning K.R."/>
        </authorList>
    </citation>
    <scope>NUCLEOTIDE SEQUENCE [LARGE SCALE GENOMIC DNA]</scope>
    <source>
        <strain evidence="5 6">Phaff 52-87</strain>
    </source>
</reference>
<dbReference type="Pfam" id="PF00026">
    <property type="entry name" value="Asp"/>
    <property type="match status" value="2"/>
</dbReference>
<proteinExistence type="inferred from homology"/>
<feature type="region of interest" description="Disordered" evidence="2">
    <location>
        <begin position="226"/>
        <end position="257"/>
    </location>
</feature>
<evidence type="ECO:0000313" key="5">
    <source>
        <dbReference type="EMBL" id="KAK7203449.1"/>
    </source>
</evidence>
<dbReference type="PANTHER" id="PTHR47966">
    <property type="entry name" value="BETA-SITE APP-CLEAVING ENZYME, ISOFORM A-RELATED"/>
    <property type="match status" value="1"/>
</dbReference>
<sequence>FSSPPGYHPSTFYANDFHTLADDRPYLRPATDRFSFGYLVSVSIGSPAQHVTLMLTTRSEKTWVHSDINHDCRKTSTDFCRPTGTYNRGSSSSSRSANTRSKVGLSDSSYVRVIVVADSISVGNVSLDNFVFGMAEEGDCPYGRFGLLKPTGVASARASAFVNTLLDRGRVKISSFSMYVDNHNLSTGGLLFGAIDKSKFMGPLKTTGALRTPQALDRFQVVIGGSKSTTRSGQSTPRVRHPQRWLPVSPSDSSPRRLGQICPTASALASPRQSRANYEDTIVEVEFWDDVKIPVMASQLVSQVGIYDDGRPMCAMAYTAPRPIRGRQLEGENQEFTLGDSFLRSAYLFYDQTNVRVSVARLASSNTTSSAPDDAQIQIIDEHGLDSNSDITGLPETPYLPPKRSSPSPVETPLAVAAAATAVGRLQRMPSADLFYPDEGRNRAVVFIACGLIAMGIALMYVARYPRIRRYLK</sequence>
<evidence type="ECO:0000313" key="6">
    <source>
        <dbReference type="Proteomes" id="UP001498771"/>
    </source>
</evidence>
<dbReference type="RefSeq" id="XP_064766482.1">
    <property type="nucleotide sequence ID" value="XM_064911210.1"/>
</dbReference>
<dbReference type="GeneID" id="90036722"/>
<dbReference type="Proteomes" id="UP001498771">
    <property type="component" value="Unassembled WGS sequence"/>
</dbReference>
<dbReference type="InterPro" id="IPR001461">
    <property type="entry name" value="Aspartic_peptidase_A1"/>
</dbReference>
<dbReference type="PROSITE" id="PS51767">
    <property type="entry name" value="PEPTIDASE_A1"/>
    <property type="match status" value="1"/>
</dbReference>
<evidence type="ECO:0000259" key="4">
    <source>
        <dbReference type="PROSITE" id="PS51767"/>
    </source>
</evidence>
<feature type="non-terminal residue" evidence="5">
    <location>
        <position position="1"/>
    </location>
</feature>
<evidence type="ECO:0000256" key="3">
    <source>
        <dbReference type="SAM" id="Phobius"/>
    </source>
</evidence>
<dbReference type="InterPro" id="IPR033121">
    <property type="entry name" value="PEPTIDASE_A1"/>
</dbReference>
<feature type="region of interest" description="Disordered" evidence="2">
    <location>
        <begin position="390"/>
        <end position="410"/>
    </location>
</feature>
<gene>
    <name evidence="5" type="ORF">BZA70DRAFT_269309</name>
</gene>
<keyword evidence="6" id="KW-1185">Reference proteome</keyword>
<feature type="domain" description="Peptidase A1" evidence="4">
    <location>
        <begin position="38"/>
        <end position="360"/>
    </location>
</feature>
<feature type="transmembrane region" description="Helical" evidence="3">
    <location>
        <begin position="444"/>
        <end position="463"/>
    </location>
</feature>
<name>A0ABR1F0S1_9ASCO</name>
<protein>
    <submittedName>
        <fullName evidence="5">Aspartic peptidase domain-containing protein</fullName>
    </submittedName>
</protein>